<dbReference type="Proteomes" id="UP000248410">
    <property type="component" value="Chromosome"/>
</dbReference>
<protein>
    <submittedName>
        <fullName evidence="3">Short chain dehydrogenase</fullName>
    </submittedName>
</protein>
<dbReference type="OrthoDB" id="24596at2157"/>
<dbReference type="InterPro" id="IPR036291">
    <property type="entry name" value="NAD(P)-bd_dom_sf"/>
</dbReference>
<organism evidence="3 4">
    <name type="scientific">Acidianus sulfidivorans JP7</name>
    <dbReference type="NCBI Taxonomy" id="619593"/>
    <lineage>
        <taxon>Archaea</taxon>
        <taxon>Thermoproteota</taxon>
        <taxon>Thermoprotei</taxon>
        <taxon>Sulfolobales</taxon>
        <taxon>Sulfolobaceae</taxon>
        <taxon>Acidianus</taxon>
    </lineage>
</organism>
<dbReference type="SUPFAM" id="SSF51735">
    <property type="entry name" value="NAD(P)-binding Rossmann-fold domains"/>
    <property type="match status" value="1"/>
</dbReference>
<dbReference type="KEGG" id="asul:DFR86_02210"/>
<accession>A0A2U9IKD9</accession>
<evidence type="ECO:0000256" key="2">
    <source>
        <dbReference type="ARBA" id="ARBA00023002"/>
    </source>
</evidence>
<dbReference type="Pfam" id="PF13561">
    <property type="entry name" value="adh_short_C2"/>
    <property type="match status" value="1"/>
</dbReference>
<dbReference type="PANTHER" id="PTHR43477:SF1">
    <property type="entry name" value="DIHYDROANTICAPSIN 7-DEHYDROGENASE"/>
    <property type="match status" value="1"/>
</dbReference>
<dbReference type="RefSeq" id="WP_110379370.1">
    <property type="nucleotide sequence ID" value="NZ_CP029288.2"/>
</dbReference>
<evidence type="ECO:0000256" key="1">
    <source>
        <dbReference type="ARBA" id="ARBA00006484"/>
    </source>
</evidence>
<sequence>MRLKDKRILIIGVSEGLGYALAYFLLKEGAEVIITARNAQKLEKIKKSLESLGKINYISSEIKDINSAKELIKNAYSMFNSKIDGLCILIGGYIEDDIYNLKGLDEMINNHIKYPLYIISAGLEYLNEGSTIVLISALRGIDKALPNQLSYSIGKAGIAKAVEVLASELLDKGIRVVGIAPSWIYGNFEPGRDWKSERKLGDPKAPPEDFARVITWLMTDEAEWVNGTVIPVDGGSRLR</sequence>
<dbReference type="GeneID" id="36836745"/>
<reference evidence="3 4" key="1">
    <citation type="submission" date="2018-05" db="EMBL/GenBank/DDBJ databases">
        <title>Complete Genome Sequences of Extremely Thermoacidophilic, Metal-Mobilizing Type-Strain Members of the Archaeal Family Sulfolobaceae: Acidianus brierleyi DSM-1651T, Acidianus sulfidivorans DSM-18786T, Metallosphaera hakonensis DSM-7519T, and Metallosphaera prunae DSM-10039T.</title>
        <authorList>
            <person name="Counts J.A."/>
            <person name="Kelly R.M."/>
        </authorList>
    </citation>
    <scope>NUCLEOTIDE SEQUENCE [LARGE SCALE GENOMIC DNA]</scope>
    <source>
        <strain evidence="3 4">JP7</strain>
    </source>
</reference>
<dbReference type="PRINTS" id="PR00081">
    <property type="entry name" value="GDHRDH"/>
</dbReference>
<keyword evidence="2" id="KW-0560">Oxidoreductase</keyword>
<dbReference type="AlphaFoldDB" id="A0A2U9IKD9"/>
<name>A0A2U9IKD9_9CREN</name>
<keyword evidence="4" id="KW-1185">Reference proteome</keyword>
<dbReference type="GO" id="GO:0016491">
    <property type="term" value="F:oxidoreductase activity"/>
    <property type="evidence" value="ECO:0007669"/>
    <property type="project" value="UniProtKB-KW"/>
</dbReference>
<dbReference type="PANTHER" id="PTHR43477">
    <property type="entry name" value="DIHYDROANTICAPSIN 7-DEHYDROGENASE"/>
    <property type="match status" value="1"/>
</dbReference>
<dbReference type="EMBL" id="CP029288">
    <property type="protein sequence ID" value="AWR96480.1"/>
    <property type="molecule type" value="Genomic_DNA"/>
</dbReference>
<dbReference type="CDD" id="cd05233">
    <property type="entry name" value="SDR_c"/>
    <property type="match status" value="1"/>
</dbReference>
<dbReference type="Gene3D" id="3.40.50.720">
    <property type="entry name" value="NAD(P)-binding Rossmann-like Domain"/>
    <property type="match status" value="1"/>
</dbReference>
<gene>
    <name evidence="3" type="ORF">DFR86_02210</name>
</gene>
<proteinExistence type="inferred from homology"/>
<evidence type="ECO:0000313" key="3">
    <source>
        <dbReference type="EMBL" id="AWR96480.1"/>
    </source>
</evidence>
<dbReference type="NCBIfam" id="NF004453">
    <property type="entry name" value="PRK05786.1"/>
    <property type="match status" value="1"/>
</dbReference>
<dbReference type="InterPro" id="IPR002347">
    <property type="entry name" value="SDR_fam"/>
</dbReference>
<evidence type="ECO:0000313" key="4">
    <source>
        <dbReference type="Proteomes" id="UP000248410"/>
    </source>
</evidence>
<dbReference type="InterPro" id="IPR051122">
    <property type="entry name" value="SDR_DHRS6-like"/>
</dbReference>
<comment type="similarity">
    <text evidence="1">Belongs to the short-chain dehydrogenases/reductases (SDR) family.</text>
</comment>